<feature type="transmembrane region" description="Helical" evidence="1">
    <location>
        <begin position="24"/>
        <end position="43"/>
    </location>
</feature>
<sequence>MCQAQRCRWAVVILRTDRNTMNRIVYIVGLVVIVLVILGFFGLR</sequence>
<evidence type="ECO:0000313" key="3">
    <source>
        <dbReference type="Proteomes" id="UP000272908"/>
    </source>
</evidence>
<dbReference type="AlphaFoldDB" id="A0A3B0MDK2"/>
<organism evidence="2 3">
    <name type="scientific">Roseinatronobacter ekhonensis</name>
    <dbReference type="NCBI Taxonomy" id="254356"/>
    <lineage>
        <taxon>Bacteria</taxon>
        <taxon>Pseudomonadati</taxon>
        <taxon>Pseudomonadota</taxon>
        <taxon>Alphaproteobacteria</taxon>
        <taxon>Rhodobacterales</taxon>
        <taxon>Paracoccaceae</taxon>
        <taxon>Roseinatronobacter</taxon>
    </lineage>
</organism>
<proteinExistence type="predicted"/>
<name>A0A3B0MDK2_9RHOB</name>
<keyword evidence="3" id="KW-1185">Reference proteome</keyword>
<evidence type="ECO:0000313" key="2">
    <source>
        <dbReference type="EMBL" id="SUZ33480.1"/>
    </source>
</evidence>
<accession>A0A3B0MDK2</accession>
<keyword evidence="1" id="KW-1133">Transmembrane helix</keyword>
<evidence type="ECO:0000256" key="1">
    <source>
        <dbReference type="SAM" id="Phobius"/>
    </source>
</evidence>
<dbReference type="EMBL" id="UIHC01000052">
    <property type="protein sequence ID" value="SUZ33480.1"/>
    <property type="molecule type" value="Genomic_DNA"/>
</dbReference>
<reference evidence="3" key="1">
    <citation type="submission" date="2018-08" db="EMBL/GenBank/DDBJ databases">
        <authorList>
            <person name="Rodrigo-Torres L."/>
            <person name="Arahal R. D."/>
            <person name="Lucena T."/>
        </authorList>
    </citation>
    <scope>NUCLEOTIDE SEQUENCE [LARGE SCALE GENOMIC DNA]</scope>
    <source>
        <strain evidence="3">CECT 7235</strain>
    </source>
</reference>
<keyword evidence="1" id="KW-0472">Membrane</keyword>
<dbReference type="Proteomes" id="UP000272908">
    <property type="component" value="Unassembled WGS sequence"/>
</dbReference>
<keyword evidence="1" id="KW-0812">Transmembrane</keyword>
<gene>
    <name evidence="2" type="ORF">ROE7235_03251</name>
</gene>
<protein>
    <submittedName>
        <fullName evidence="2">Uncharacterized protein</fullName>
    </submittedName>
</protein>